<evidence type="ECO:0000313" key="7">
    <source>
        <dbReference type="EMBL" id="CDP38822.1"/>
    </source>
</evidence>
<protein>
    <recommendedName>
        <fullName evidence="4">coproporphyrinogen oxidase</fullName>
        <ecNumber evidence="4">1.3.3.3</ecNumber>
    </recommendedName>
</protein>
<dbReference type="InterPro" id="IPR001260">
    <property type="entry name" value="Coprogen_oxidase_aer"/>
</dbReference>
<name>A0A060TJ26_BLAAD</name>
<dbReference type="UniPathway" id="UPA00251">
    <property type="reaction ID" value="UER00322"/>
</dbReference>
<comment type="pathway">
    <text evidence="1">Porphyrin-containing compound metabolism; protoporphyrin-IX biosynthesis; protoporphyrinogen-IX from coproporphyrinogen-III (O2 route): step 1/1.</text>
</comment>
<dbReference type="PANTHER" id="PTHR10755:SF0">
    <property type="entry name" value="OXYGEN-DEPENDENT COPROPORPHYRINOGEN-III OXIDASE, MITOCHONDRIAL"/>
    <property type="match status" value="1"/>
</dbReference>
<keyword evidence="5" id="KW-0560">Oxidoreductase</keyword>
<evidence type="ECO:0000256" key="3">
    <source>
        <dbReference type="ARBA" id="ARBA00011738"/>
    </source>
</evidence>
<dbReference type="NCBIfam" id="NF003727">
    <property type="entry name" value="PRK05330.1"/>
    <property type="match status" value="1"/>
</dbReference>
<dbReference type="Pfam" id="PF01218">
    <property type="entry name" value="Coprogen_oxidas"/>
    <property type="match status" value="1"/>
</dbReference>
<gene>
    <name evidence="7" type="ORF">GNLVRS02_ARAD1D43406g</name>
</gene>
<dbReference type="SUPFAM" id="SSF102886">
    <property type="entry name" value="Coproporphyrinogen III oxidase"/>
    <property type="match status" value="1"/>
</dbReference>
<evidence type="ECO:0000256" key="2">
    <source>
        <dbReference type="ARBA" id="ARBA00010644"/>
    </source>
</evidence>
<dbReference type="PANTHER" id="PTHR10755">
    <property type="entry name" value="COPROPORPHYRINOGEN III OXIDASE, MITOCHONDRIAL"/>
    <property type="match status" value="1"/>
</dbReference>
<comment type="subunit">
    <text evidence="3">Homodimer.</text>
</comment>
<evidence type="ECO:0000256" key="1">
    <source>
        <dbReference type="ARBA" id="ARBA00005168"/>
    </source>
</evidence>
<dbReference type="GO" id="GO:0005737">
    <property type="term" value="C:cytoplasm"/>
    <property type="evidence" value="ECO:0007669"/>
    <property type="project" value="TreeGrafter"/>
</dbReference>
<dbReference type="GO" id="GO:0006782">
    <property type="term" value="P:protoporphyrinogen IX biosynthetic process"/>
    <property type="evidence" value="ECO:0007669"/>
    <property type="project" value="UniProtKB-UniPathway"/>
</dbReference>
<organism evidence="7">
    <name type="scientific">Blastobotrys adeninivorans</name>
    <name type="common">Yeast</name>
    <name type="synonym">Arxula adeninivorans</name>
    <dbReference type="NCBI Taxonomy" id="409370"/>
    <lineage>
        <taxon>Eukaryota</taxon>
        <taxon>Fungi</taxon>
        <taxon>Dikarya</taxon>
        <taxon>Ascomycota</taxon>
        <taxon>Saccharomycotina</taxon>
        <taxon>Dipodascomycetes</taxon>
        <taxon>Dipodascales</taxon>
        <taxon>Trichomonascaceae</taxon>
        <taxon>Blastobotrys</taxon>
    </lineage>
</organism>
<dbReference type="Gene3D" id="3.40.1500.10">
    <property type="entry name" value="Coproporphyrinogen III oxidase, aerobic"/>
    <property type="match status" value="1"/>
</dbReference>
<proteinExistence type="inferred from homology"/>
<dbReference type="InterPro" id="IPR036406">
    <property type="entry name" value="Coprogen_oxidase_aer_sf"/>
</dbReference>
<dbReference type="EC" id="1.3.3.3" evidence="4"/>
<evidence type="ECO:0000256" key="5">
    <source>
        <dbReference type="ARBA" id="ARBA00023002"/>
    </source>
</evidence>
<dbReference type="AlphaFoldDB" id="A0A060TJ26"/>
<reference evidence="7" key="2">
    <citation type="submission" date="2014-06" db="EMBL/GenBank/DDBJ databases">
        <title>The complete genome of Blastobotrys (Arxula) adeninivorans LS3 - a yeast of biotechnological interest.</title>
        <authorList>
            <person name="Kunze G."/>
            <person name="Gaillardin C."/>
            <person name="Czernicka M."/>
            <person name="Durrens P."/>
            <person name="Martin T."/>
            <person name="Boer E."/>
            <person name="Gabaldon T."/>
            <person name="Cruz J."/>
            <person name="Talla E."/>
            <person name="Marck C."/>
            <person name="Goffeau A."/>
            <person name="Barbe V."/>
            <person name="Baret P."/>
            <person name="Baronian K."/>
            <person name="Beier S."/>
            <person name="Bleykasten C."/>
            <person name="Bode R."/>
            <person name="Casaregola S."/>
            <person name="Despons L."/>
            <person name="Fairhead C."/>
            <person name="Giersberg M."/>
            <person name="Gierski P."/>
            <person name="Hahnel U."/>
            <person name="Hartmann A."/>
            <person name="Jankowska D."/>
            <person name="Jubin C."/>
            <person name="Jung P."/>
            <person name="Lafontaine I."/>
            <person name="Leh-Louis V."/>
            <person name="Lemaire M."/>
            <person name="Marcet-Houben M."/>
            <person name="Mascher M."/>
            <person name="Morel G."/>
            <person name="Richard G.-F."/>
            <person name="Riechen J."/>
            <person name="Sacerdot C."/>
            <person name="Sarkar A."/>
            <person name="Savel G."/>
            <person name="Schacherer J."/>
            <person name="Sherman D."/>
            <person name="Straub M.-L."/>
            <person name="Stein N."/>
            <person name="Thierry A."/>
            <person name="Trautwein-Schult A."/>
            <person name="Westhof E."/>
            <person name="Worch S."/>
            <person name="Dujon B."/>
            <person name="Souciet J.-L."/>
            <person name="Wincker P."/>
            <person name="Scholz U."/>
            <person name="Neuveglise N."/>
        </authorList>
    </citation>
    <scope>NUCLEOTIDE SEQUENCE</scope>
    <source>
        <strain evidence="7">LS3</strain>
    </source>
</reference>
<dbReference type="GO" id="GO:0004109">
    <property type="term" value="F:coproporphyrinogen oxidase activity"/>
    <property type="evidence" value="ECO:0007669"/>
    <property type="project" value="UniProtKB-EC"/>
</dbReference>
<comment type="similarity">
    <text evidence="2">Belongs to the aerobic coproporphyrinogen-III oxidase family.</text>
</comment>
<accession>A0A060TJ26</accession>
<reference evidence="7" key="1">
    <citation type="submission" date="2014-02" db="EMBL/GenBank/DDBJ databases">
        <authorList>
            <person name="Genoscope - CEA"/>
        </authorList>
    </citation>
    <scope>NUCLEOTIDE SEQUENCE</scope>
    <source>
        <strain evidence="7">LS3</strain>
    </source>
</reference>
<dbReference type="PhylomeDB" id="A0A060TJ26"/>
<dbReference type="PRINTS" id="PR00073">
    <property type="entry name" value="COPRGNOXDASE"/>
</dbReference>
<evidence type="ECO:0000256" key="6">
    <source>
        <dbReference type="ARBA" id="ARBA00023244"/>
    </source>
</evidence>
<sequence>MFSRGPLRSFVASCSRASRQTVRARCAPKRHFSSANGSRNWVPAYVSMGVGTAVLGGSVLYYIKEDPAVAESNQGQAMKVPPADPAMYNKMENLIRRKQKEIIAKLEEIDGGGKFFRDEWTREDGRGGGITAVIENGNVIEKGGCNISIISGNLPPAAVKKMRADHASMHSVAEGQSLKFRVCGLSLIMHPKNPMAPTVHLNYRYFETEDQDGKPQAWWFGGGADLTPYYLFEEDAIQFHQDLKDASDATVPEYYPKFRKWCDKYFYNAHRKEERGIGGIFFDDLSDRDPNQIYEYVEKSFNAFLKSYPDILSRRKDLPFTEKQKEWQLIRRGRYVEFNLVHDRGTAFGLATPGARIESILVSLPLHVSWRYNYQPPGPEEQKLIDVLTNPRDWLNVEERDEE</sequence>
<keyword evidence="6" id="KW-0627">Porphyrin biosynthesis</keyword>
<evidence type="ECO:0000256" key="4">
    <source>
        <dbReference type="ARBA" id="ARBA00012869"/>
    </source>
</evidence>
<dbReference type="EMBL" id="HG937694">
    <property type="protein sequence ID" value="CDP38822.1"/>
    <property type="molecule type" value="Genomic_DNA"/>
</dbReference>